<keyword evidence="3" id="KW-1185">Reference proteome</keyword>
<dbReference type="Proteomes" id="UP001237448">
    <property type="component" value="Unassembled WGS sequence"/>
</dbReference>
<comment type="caution">
    <text evidence="2">The sequence shown here is derived from an EMBL/GenBank/DDBJ whole genome shotgun (WGS) entry which is preliminary data.</text>
</comment>
<gene>
    <name evidence="2" type="ORF">J3R73_002776</name>
</gene>
<reference evidence="2 3" key="1">
    <citation type="submission" date="2023-07" db="EMBL/GenBank/DDBJ databases">
        <title>Genomic Encyclopedia of Type Strains, Phase IV (KMG-IV): sequencing the most valuable type-strain genomes for metagenomic binning, comparative biology and taxonomic classification.</title>
        <authorList>
            <person name="Goeker M."/>
        </authorList>
    </citation>
    <scope>NUCLEOTIDE SEQUENCE [LARGE SCALE GENOMIC DNA]</scope>
    <source>
        <strain evidence="2 3">DSM 5896</strain>
    </source>
</reference>
<dbReference type="EMBL" id="JAUSVK010000001">
    <property type="protein sequence ID" value="MDQ0392984.1"/>
    <property type="molecule type" value="Genomic_DNA"/>
</dbReference>
<dbReference type="InterPro" id="IPR035965">
    <property type="entry name" value="PAS-like_dom_sf"/>
</dbReference>
<dbReference type="SUPFAM" id="SSF55785">
    <property type="entry name" value="PYP-like sensor domain (PAS domain)"/>
    <property type="match status" value="1"/>
</dbReference>
<dbReference type="RefSeq" id="WP_307427689.1">
    <property type="nucleotide sequence ID" value="NZ_JAUSVK010000001.1"/>
</dbReference>
<evidence type="ECO:0000259" key="1">
    <source>
        <dbReference type="Pfam" id="PF08670"/>
    </source>
</evidence>
<dbReference type="Pfam" id="PF08670">
    <property type="entry name" value="MEKHLA"/>
    <property type="match status" value="1"/>
</dbReference>
<accession>A0ABU0FFS0</accession>
<dbReference type="InterPro" id="IPR013978">
    <property type="entry name" value="MEKHLA"/>
</dbReference>
<evidence type="ECO:0000313" key="3">
    <source>
        <dbReference type="Proteomes" id="UP001237448"/>
    </source>
</evidence>
<feature type="domain" description="MEKHLA" evidence="1">
    <location>
        <begin position="20"/>
        <end position="160"/>
    </location>
</feature>
<name>A0ABU0FFS0_9HYPH</name>
<organism evidence="2 3">
    <name type="scientific">Labrys monachus</name>
    <dbReference type="NCBI Taxonomy" id="217067"/>
    <lineage>
        <taxon>Bacteria</taxon>
        <taxon>Pseudomonadati</taxon>
        <taxon>Pseudomonadota</taxon>
        <taxon>Alphaproteobacteria</taxon>
        <taxon>Hyphomicrobiales</taxon>
        <taxon>Xanthobacteraceae</taxon>
        <taxon>Labrys</taxon>
    </lineage>
</organism>
<sequence>MTTTAPSGTASADLSVDAAFCRLLCGSFARIVGGLLVPASLPEAQAAAWLYREAPFCLLAHDTGDDPKFIYGNMAVQRCFEYGWEELTRLPSRLSAEQPDRAERQRLLEMVLRQGYISDYQGIRVARSGRRFRIEGATVWELRDADGLRHGQAAMFRSWRDL</sequence>
<proteinExistence type="predicted"/>
<protein>
    <recommendedName>
        <fullName evidence="1">MEKHLA domain-containing protein</fullName>
    </recommendedName>
</protein>
<evidence type="ECO:0000313" key="2">
    <source>
        <dbReference type="EMBL" id="MDQ0392984.1"/>
    </source>
</evidence>